<gene>
    <name evidence="2" type="ORF">MIND_00545200</name>
</gene>
<dbReference type="GeneID" id="59344750"/>
<dbReference type="EMBL" id="JACAZF010000004">
    <property type="protein sequence ID" value="KAF7307507.1"/>
    <property type="molecule type" value="Genomic_DNA"/>
</dbReference>
<dbReference type="AlphaFoldDB" id="A0A8H6SZ93"/>
<evidence type="ECO:0000313" key="2">
    <source>
        <dbReference type="EMBL" id="KAF7307507.1"/>
    </source>
</evidence>
<protein>
    <submittedName>
        <fullName evidence="2">Uncharacterized protein</fullName>
    </submittedName>
</protein>
<keyword evidence="3" id="KW-1185">Reference proteome</keyword>
<evidence type="ECO:0000313" key="3">
    <source>
        <dbReference type="Proteomes" id="UP000636479"/>
    </source>
</evidence>
<dbReference type="RefSeq" id="XP_037222526.1">
    <property type="nucleotide sequence ID" value="XM_037362234.1"/>
</dbReference>
<name>A0A8H6SZ93_9AGAR</name>
<comment type="caution">
    <text evidence="2">The sequence shown here is derived from an EMBL/GenBank/DDBJ whole genome shotgun (WGS) entry which is preliminary data.</text>
</comment>
<organism evidence="2 3">
    <name type="scientific">Mycena indigotica</name>
    <dbReference type="NCBI Taxonomy" id="2126181"/>
    <lineage>
        <taxon>Eukaryota</taxon>
        <taxon>Fungi</taxon>
        <taxon>Dikarya</taxon>
        <taxon>Basidiomycota</taxon>
        <taxon>Agaricomycotina</taxon>
        <taxon>Agaricomycetes</taxon>
        <taxon>Agaricomycetidae</taxon>
        <taxon>Agaricales</taxon>
        <taxon>Marasmiineae</taxon>
        <taxon>Mycenaceae</taxon>
        <taxon>Mycena</taxon>
    </lineage>
</organism>
<sequence length="504" mass="56449">MALTLRPQPSSLKVLALRYESNSLPGRTLNEVYGSLGSVAETVANRVAHRLGMGPLSAADRINRFFDGEGGEAKERKIAGLRSDQSMIGIKTLRKDCAKLLAYTASKQATRTRIDAFWCIVDVATRYPGLRHFFLETHIVPSPVSVDGLCAFWKPQHCLSPEDAKEFDFVVKLTATCLADGNIAILVEANPRQNPRIEGCNTGLTVVEFLLVTLWSRTLAEPSVSLSVRYLAGILELKSFWLQSGPIFDDVLRKVNEHVCQMLEDLDIKQQAQDETESLMDFDGLDALLTALQAGIHDMTLSRKMETTTLQDCKWYQSAEQVVSLLRFPKAEALFPNAHAWAITDEFQRWFPTPYRVQEFTVVVPVTGRDAEDHEYFDQGGHSVVTEEDDVASDVSSVSSDATSVISKEALEAEPQAAPSIRRNTDNERSATSESRIDPFDRRFFSYEDRDEERDKARGTYLFGREVDERFREAGLPLGPPPVPGAPIQKARPKISARFFKRIR</sequence>
<accession>A0A8H6SZ93</accession>
<feature type="region of interest" description="Disordered" evidence="1">
    <location>
        <begin position="407"/>
        <end position="435"/>
    </location>
</feature>
<evidence type="ECO:0000256" key="1">
    <source>
        <dbReference type="SAM" id="MobiDB-lite"/>
    </source>
</evidence>
<feature type="compositionally biased region" description="Basic and acidic residues" evidence="1">
    <location>
        <begin position="423"/>
        <end position="435"/>
    </location>
</feature>
<proteinExistence type="predicted"/>
<reference evidence="2" key="1">
    <citation type="submission" date="2020-05" db="EMBL/GenBank/DDBJ databases">
        <title>Mycena genomes resolve the evolution of fungal bioluminescence.</title>
        <authorList>
            <person name="Tsai I.J."/>
        </authorList>
    </citation>
    <scope>NUCLEOTIDE SEQUENCE</scope>
    <source>
        <strain evidence="2">171206Taipei</strain>
    </source>
</reference>
<dbReference type="Proteomes" id="UP000636479">
    <property type="component" value="Unassembled WGS sequence"/>
</dbReference>
<dbReference type="OrthoDB" id="3066495at2759"/>